<reference evidence="1" key="1">
    <citation type="submission" date="2020-03" db="EMBL/GenBank/DDBJ databases">
        <title>Draft sequencing of Paenibacilllus sp. S3N08.</title>
        <authorList>
            <person name="Kim D.-U."/>
        </authorList>
    </citation>
    <scope>NUCLEOTIDE SEQUENCE</scope>
    <source>
        <strain evidence="1">S3N08</strain>
    </source>
</reference>
<protein>
    <submittedName>
        <fullName evidence="1">DUF1657 domain-containing protein</fullName>
    </submittedName>
</protein>
<organism evidence="1 2">
    <name type="scientific">Paenibacillus agricola</name>
    <dbReference type="NCBI Taxonomy" id="2716264"/>
    <lineage>
        <taxon>Bacteria</taxon>
        <taxon>Bacillati</taxon>
        <taxon>Bacillota</taxon>
        <taxon>Bacilli</taxon>
        <taxon>Bacillales</taxon>
        <taxon>Paenibacillaceae</taxon>
        <taxon>Paenibacillus</taxon>
    </lineage>
</organism>
<evidence type="ECO:0000313" key="1">
    <source>
        <dbReference type="EMBL" id="NHN35004.1"/>
    </source>
</evidence>
<name>A0ABX0JK85_9BACL</name>
<sequence length="84" mass="9573">MELLLNGQVYIGCLFVLDKIALSTQNQQQAKTMFTNVAQKTQNILDQVSPPLQQIANEEPQYKGFKKYETRVPSGESLFIYFKG</sequence>
<accession>A0ABX0JK85</accession>
<dbReference type="Proteomes" id="UP001165962">
    <property type="component" value="Unassembled WGS sequence"/>
</dbReference>
<dbReference type="EMBL" id="JAAOIW010000025">
    <property type="protein sequence ID" value="NHN35004.1"/>
    <property type="molecule type" value="Genomic_DNA"/>
</dbReference>
<proteinExistence type="predicted"/>
<gene>
    <name evidence="1" type="ORF">G9U52_35295</name>
</gene>
<evidence type="ECO:0000313" key="2">
    <source>
        <dbReference type="Proteomes" id="UP001165962"/>
    </source>
</evidence>
<keyword evidence="2" id="KW-1185">Reference proteome</keyword>
<comment type="caution">
    <text evidence="1">The sequence shown here is derived from an EMBL/GenBank/DDBJ whole genome shotgun (WGS) entry which is preliminary data.</text>
</comment>